<dbReference type="PANTHER" id="PTHR11091:SF0">
    <property type="entry name" value="MALATE DEHYDROGENASE"/>
    <property type="match status" value="1"/>
</dbReference>
<comment type="similarity">
    <text evidence="1">Belongs to the LDH2/MDH2 oxidoreductase family.</text>
</comment>
<evidence type="ECO:0000256" key="1">
    <source>
        <dbReference type="ARBA" id="ARBA00006056"/>
    </source>
</evidence>
<dbReference type="Proteomes" id="UP000013827">
    <property type="component" value="Unassembled WGS sequence"/>
</dbReference>
<reference evidence="4" key="2">
    <citation type="submission" date="2024-10" db="UniProtKB">
        <authorList>
            <consortium name="EnsemblProtists"/>
        </authorList>
    </citation>
    <scope>IDENTIFICATION</scope>
</reference>
<feature type="signal peptide" evidence="3">
    <location>
        <begin position="1"/>
        <end position="22"/>
    </location>
</feature>
<keyword evidence="5" id="KW-1185">Reference proteome</keyword>
<dbReference type="EnsemblProtists" id="EOD40365">
    <property type="protein sequence ID" value="EOD40365"/>
    <property type="gene ID" value="EMIHUDRAFT_428785"/>
</dbReference>
<dbReference type="InterPro" id="IPR003767">
    <property type="entry name" value="Malate/L-lactate_DH-like"/>
</dbReference>
<dbReference type="PaxDb" id="2903-EOD40365"/>
<dbReference type="SUPFAM" id="SSF89733">
    <property type="entry name" value="L-sulfolactate dehydrogenase-like"/>
    <property type="match status" value="1"/>
</dbReference>
<dbReference type="HOGENOM" id="CLU_040452_3_0_1"/>
<evidence type="ECO:0000256" key="3">
    <source>
        <dbReference type="SAM" id="SignalP"/>
    </source>
</evidence>
<dbReference type="GeneID" id="17285636"/>
<accession>A0A0D3KX80</accession>
<dbReference type="PANTHER" id="PTHR11091">
    <property type="entry name" value="OXIDOREDUCTASE-RELATED"/>
    <property type="match status" value="1"/>
</dbReference>
<dbReference type="InterPro" id="IPR043144">
    <property type="entry name" value="Mal/L-sulf/L-lact_DH-like_ah"/>
</dbReference>
<dbReference type="Pfam" id="PF02615">
    <property type="entry name" value="Ldh_2"/>
    <property type="match status" value="2"/>
</dbReference>
<dbReference type="RefSeq" id="XP_005792794.1">
    <property type="nucleotide sequence ID" value="XM_005792737.1"/>
</dbReference>
<keyword evidence="3" id="KW-0732">Signal</keyword>
<dbReference type="KEGG" id="ehx:EMIHUDRAFT_428785"/>
<evidence type="ECO:0000313" key="4">
    <source>
        <dbReference type="EnsemblProtists" id="EOD40365"/>
    </source>
</evidence>
<name>A0A0D3KX80_EMIH1</name>
<dbReference type="InterPro" id="IPR036111">
    <property type="entry name" value="Mal/L-sulfo/L-lacto_DH-like_sf"/>
</dbReference>
<protein>
    <recommendedName>
        <fullName evidence="6">Malate dehydrogenase</fullName>
    </recommendedName>
</protein>
<organism evidence="4 5">
    <name type="scientific">Emiliania huxleyi (strain CCMP1516)</name>
    <dbReference type="NCBI Taxonomy" id="280463"/>
    <lineage>
        <taxon>Eukaryota</taxon>
        <taxon>Haptista</taxon>
        <taxon>Haptophyta</taxon>
        <taxon>Prymnesiophyceae</taxon>
        <taxon>Isochrysidales</taxon>
        <taxon>Noelaerhabdaceae</taxon>
        <taxon>Emiliania</taxon>
    </lineage>
</organism>
<dbReference type="GO" id="GO:0016491">
    <property type="term" value="F:oxidoreductase activity"/>
    <property type="evidence" value="ECO:0007669"/>
    <property type="project" value="UniProtKB-KW"/>
</dbReference>
<keyword evidence="2" id="KW-0560">Oxidoreductase</keyword>
<evidence type="ECO:0000256" key="2">
    <source>
        <dbReference type="ARBA" id="ARBA00023002"/>
    </source>
</evidence>
<reference evidence="5" key="1">
    <citation type="journal article" date="2013" name="Nature">
        <title>Pan genome of the phytoplankton Emiliania underpins its global distribution.</title>
        <authorList>
            <person name="Read B.A."/>
            <person name="Kegel J."/>
            <person name="Klute M.J."/>
            <person name="Kuo A."/>
            <person name="Lefebvre S.C."/>
            <person name="Maumus F."/>
            <person name="Mayer C."/>
            <person name="Miller J."/>
            <person name="Monier A."/>
            <person name="Salamov A."/>
            <person name="Young J."/>
            <person name="Aguilar M."/>
            <person name="Claverie J.M."/>
            <person name="Frickenhaus S."/>
            <person name="Gonzalez K."/>
            <person name="Herman E.K."/>
            <person name="Lin Y.C."/>
            <person name="Napier J."/>
            <person name="Ogata H."/>
            <person name="Sarno A.F."/>
            <person name="Shmutz J."/>
            <person name="Schroeder D."/>
            <person name="de Vargas C."/>
            <person name="Verret F."/>
            <person name="von Dassow P."/>
            <person name="Valentin K."/>
            <person name="Van de Peer Y."/>
            <person name="Wheeler G."/>
            <person name="Dacks J.B."/>
            <person name="Delwiche C.F."/>
            <person name="Dyhrman S.T."/>
            <person name="Glockner G."/>
            <person name="John U."/>
            <person name="Richards T."/>
            <person name="Worden A.Z."/>
            <person name="Zhang X."/>
            <person name="Grigoriev I.V."/>
            <person name="Allen A.E."/>
            <person name="Bidle K."/>
            <person name="Borodovsky M."/>
            <person name="Bowler C."/>
            <person name="Brownlee C."/>
            <person name="Cock J.M."/>
            <person name="Elias M."/>
            <person name="Gladyshev V.N."/>
            <person name="Groth M."/>
            <person name="Guda C."/>
            <person name="Hadaegh A."/>
            <person name="Iglesias-Rodriguez M.D."/>
            <person name="Jenkins J."/>
            <person name="Jones B.M."/>
            <person name="Lawson T."/>
            <person name="Leese F."/>
            <person name="Lindquist E."/>
            <person name="Lobanov A."/>
            <person name="Lomsadze A."/>
            <person name="Malik S.B."/>
            <person name="Marsh M.E."/>
            <person name="Mackinder L."/>
            <person name="Mock T."/>
            <person name="Mueller-Roeber B."/>
            <person name="Pagarete A."/>
            <person name="Parker M."/>
            <person name="Probert I."/>
            <person name="Quesneville H."/>
            <person name="Raines C."/>
            <person name="Rensing S.A."/>
            <person name="Riano-Pachon D.M."/>
            <person name="Richier S."/>
            <person name="Rokitta S."/>
            <person name="Shiraiwa Y."/>
            <person name="Soanes D.M."/>
            <person name="van der Giezen M."/>
            <person name="Wahlund T.M."/>
            <person name="Williams B."/>
            <person name="Wilson W."/>
            <person name="Wolfe G."/>
            <person name="Wurch L.L."/>
        </authorList>
    </citation>
    <scope>NUCLEOTIDE SEQUENCE</scope>
</reference>
<dbReference type="AlphaFoldDB" id="A0A0D3KX80"/>
<dbReference type="InterPro" id="IPR043143">
    <property type="entry name" value="Mal/L-sulf/L-lact_DH-like_NADP"/>
</dbReference>
<proteinExistence type="inferred from homology"/>
<dbReference type="eggNOG" id="ENOG502QRW5">
    <property type="taxonomic scope" value="Eukaryota"/>
</dbReference>
<evidence type="ECO:0000313" key="5">
    <source>
        <dbReference type="Proteomes" id="UP000013827"/>
    </source>
</evidence>
<dbReference type="Gene3D" id="1.10.1530.10">
    <property type="match status" value="1"/>
</dbReference>
<sequence length="454" mass="46604">MPSPQHHHSLFALGLGLALGLALPHVLRLRRRRGLGGSTVKAGLTDTRAVRLPRRVLTDFLAACFTAAGAAPAHAAQAADVLAYADSRGIPSHGANRADTYANEIEAKLVDGVASPVVERSSGCTAVIDGRNALGAVVCNLAMETALRLAKEHGVGVVAARNSNHFGAAGYWANQAPPQARPEASTSRLDLGLTSAMSQALSAGMIGLSFTNTAPFAAATGGCTRAVGTNPLCCFAPAAGGISGTQAAGDSFQLDMATTVVPVGKVEVMHRSGHVDAGCGRSWRVHVGANLAGSGSGSLLMLVVQHGALHPLGGGEETAGYKGYGLGMLVELLSAVLPGCADVGPAVQPWTLSRERPNGYGHCFVVLDPKRFTPGFGGQLREYLAAMRCLPGAVRCPGDPEKACEEEARARGVVLHEGTATALKALAGRYGVETPPEFAALDASRSKPSLYAQA</sequence>
<evidence type="ECO:0008006" key="6">
    <source>
        <dbReference type="Google" id="ProtNLM"/>
    </source>
</evidence>
<dbReference type="Gene3D" id="3.30.1370.60">
    <property type="entry name" value="Hypothetical oxidoreductase yiak, domain 2"/>
    <property type="match status" value="2"/>
</dbReference>
<feature type="chain" id="PRO_5044190431" description="Malate dehydrogenase" evidence="3">
    <location>
        <begin position="23"/>
        <end position="454"/>
    </location>
</feature>